<dbReference type="PANTHER" id="PTHR33478">
    <property type="entry name" value="EXTRACELLULAR METALLOPROTEINASE MEP"/>
    <property type="match status" value="1"/>
</dbReference>
<dbReference type="InterPro" id="IPR050371">
    <property type="entry name" value="Fungal_virulence_M36"/>
</dbReference>
<reference evidence="2" key="2">
    <citation type="submission" date="2021-10" db="EMBL/GenBank/DDBJ databases">
        <title>Phylogenomics reveals ancestral predisposition of the termite-cultivated fungus Termitomyces towards a domesticated lifestyle.</title>
        <authorList>
            <person name="Auxier B."/>
            <person name="Grum-Grzhimaylo A."/>
            <person name="Cardenas M.E."/>
            <person name="Lodge J.D."/>
            <person name="Laessoe T."/>
            <person name="Pedersen O."/>
            <person name="Smith M.E."/>
            <person name="Kuyper T.W."/>
            <person name="Franco-Molano E.A."/>
            <person name="Baroni T.J."/>
            <person name="Aanen D.K."/>
        </authorList>
    </citation>
    <scope>NUCLEOTIDE SEQUENCE</scope>
    <source>
        <strain evidence="2">D49</strain>
    </source>
</reference>
<gene>
    <name evidence="2" type="ORF">H0H81_003043</name>
</gene>
<feature type="chain" id="PRO_5040512590" evidence="1">
    <location>
        <begin position="24"/>
        <end position="227"/>
    </location>
</feature>
<dbReference type="Proteomes" id="UP000717328">
    <property type="component" value="Unassembled WGS sequence"/>
</dbReference>
<reference evidence="2" key="1">
    <citation type="submission" date="2021-02" db="EMBL/GenBank/DDBJ databases">
        <authorList>
            <person name="Nieuwenhuis M."/>
            <person name="Van De Peppel L.J.J."/>
        </authorList>
    </citation>
    <scope>NUCLEOTIDE SEQUENCE</scope>
    <source>
        <strain evidence="2">D49</strain>
    </source>
</reference>
<comment type="caution">
    <text evidence="2">The sequence shown here is derived from an EMBL/GenBank/DDBJ whole genome shotgun (WGS) entry which is preliminary data.</text>
</comment>
<name>A0A9P7FTG7_9AGAR</name>
<dbReference type="AlphaFoldDB" id="A0A9P7FTG7"/>
<evidence type="ECO:0000313" key="2">
    <source>
        <dbReference type="EMBL" id="KAG5637838.1"/>
    </source>
</evidence>
<evidence type="ECO:0000313" key="3">
    <source>
        <dbReference type="Proteomes" id="UP000717328"/>
    </source>
</evidence>
<evidence type="ECO:0000256" key="1">
    <source>
        <dbReference type="SAM" id="SignalP"/>
    </source>
</evidence>
<dbReference type="OrthoDB" id="3227768at2759"/>
<dbReference type="PANTHER" id="PTHR33478:SF1">
    <property type="entry name" value="EXTRACELLULAR METALLOPROTEINASE MEP"/>
    <property type="match status" value="1"/>
</dbReference>
<keyword evidence="3" id="KW-1185">Reference proteome</keyword>
<protein>
    <submittedName>
        <fullName evidence="2">Uncharacterized protein</fullName>
    </submittedName>
</protein>
<sequence>MVLFKRFFASVFLAVVYASVAEAAPWPESSKHATHRSRNVGRGLQLEVFHPDTTFKTFGTGLEQPVSFTRAVNGIEDSAMTFVQSQLNIPASDVGFKSGYTTDTGKFAYVKQYHNGIPFANAVANIAWKGDKVVSFGSSFIKKKKIAASKPTVDVKSIIPKAEQALDGKYNDHPPSLEYLVRPDGSASLTHVIQIRNEEAGTWYEAFVDAHSGDILSVTDFVADASV</sequence>
<accession>A0A9P7FTG7</accession>
<keyword evidence="1" id="KW-0732">Signal</keyword>
<feature type="signal peptide" evidence="1">
    <location>
        <begin position="1"/>
        <end position="23"/>
    </location>
</feature>
<dbReference type="EMBL" id="JABCKI010005800">
    <property type="protein sequence ID" value="KAG5637838.1"/>
    <property type="molecule type" value="Genomic_DNA"/>
</dbReference>
<proteinExistence type="predicted"/>
<organism evidence="2 3">
    <name type="scientific">Sphagnurus paluster</name>
    <dbReference type="NCBI Taxonomy" id="117069"/>
    <lineage>
        <taxon>Eukaryota</taxon>
        <taxon>Fungi</taxon>
        <taxon>Dikarya</taxon>
        <taxon>Basidiomycota</taxon>
        <taxon>Agaricomycotina</taxon>
        <taxon>Agaricomycetes</taxon>
        <taxon>Agaricomycetidae</taxon>
        <taxon>Agaricales</taxon>
        <taxon>Tricholomatineae</taxon>
        <taxon>Lyophyllaceae</taxon>
        <taxon>Sphagnurus</taxon>
    </lineage>
</organism>